<protein>
    <submittedName>
        <fullName evidence="1">Uncharacterized protein</fullName>
    </submittedName>
</protein>
<dbReference type="AlphaFoldDB" id="A0A0L7M8R9"/>
<sequence>MVMLPLHENSSTIRKKYKKDNKFFGGETSGRIFWEEFFYKKKRQKKNEKGTNLNSKISEIYMQKPVNIDTFNILYSRVFRMIIFFIKIDILKKIL</sequence>
<reference evidence="2" key="1">
    <citation type="submission" date="2006-09" db="EMBL/GenBank/DDBJ databases">
        <title>Annotation of Plasmodium falciparum Dd2.</title>
        <authorList>
            <consortium name="The Broad Institute Genome Sequencing Platform"/>
            <person name="Volkman S.K."/>
            <person name="Neafsey D.E."/>
            <person name="Dash A.P."/>
            <person name="Chitnis C.E."/>
            <person name="Hartl D.L."/>
            <person name="Young S.K."/>
            <person name="Zeng Q."/>
            <person name="Koehrsen M."/>
            <person name="Alvarado L."/>
            <person name="Berlin A."/>
            <person name="Borenstein D."/>
            <person name="Chapman S.B."/>
            <person name="Chen Z."/>
            <person name="Engels R."/>
            <person name="Freedman E."/>
            <person name="Gellesch M."/>
            <person name="Goldberg J."/>
            <person name="Griggs A."/>
            <person name="Gujja S."/>
            <person name="Heilman E.R."/>
            <person name="Heiman D.I."/>
            <person name="Howarth C."/>
            <person name="Jen D."/>
            <person name="Larson L."/>
            <person name="Mehta T."/>
            <person name="Neiman D."/>
            <person name="Park D."/>
            <person name="Pearson M."/>
            <person name="Roberts A."/>
            <person name="Saif S."/>
            <person name="Shea T."/>
            <person name="Shenoy N."/>
            <person name="Sisk P."/>
            <person name="Stolte C."/>
            <person name="Sykes S."/>
            <person name="Walk T."/>
            <person name="White J."/>
            <person name="Yandava C."/>
            <person name="Haas B."/>
            <person name="Henn M.R."/>
            <person name="Nusbaum C."/>
            <person name="Birren B."/>
        </authorList>
    </citation>
    <scope>NUCLEOTIDE SEQUENCE [LARGE SCALE GENOMIC DNA]</scope>
</reference>
<accession>A0A0L7M8R9</accession>
<dbReference type="Proteomes" id="UP000054282">
    <property type="component" value="Unassembled WGS sequence"/>
</dbReference>
<name>A0A0L7M8R9_PLAF4</name>
<proteinExistence type="predicted"/>
<dbReference type="KEGG" id="pfd:PFDG_04796"/>
<evidence type="ECO:0000313" key="2">
    <source>
        <dbReference type="Proteomes" id="UP000054282"/>
    </source>
</evidence>
<evidence type="ECO:0000313" key="1">
    <source>
        <dbReference type="EMBL" id="KOB89247.1"/>
    </source>
</evidence>
<reference evidence="2" key="2">
    <citation type="submission" date="2006-09" db="EMBL/GenBank/DDBJ databases">
        <title>The genome sequence of Plasmodium falciparum Dd2.</title>
        <authorList>
            <consortium name="The Broad Institute Genome Sequencing Platform"/>
            <person name="Birren B."/>
            <person name="Lander E."/>
            <person name="Galagan J."/>
            <person name="Nusbaum C."/>
            <person name="Devon K."/>
            <person name="Henn M."/>
            <person name="Jaffe D."/>
            <person name="Butler J."/>
            <person name="Alvarez P."/>
            <person name="Gnerre S."/>
            <person name="Grabherr M."/>
            <person name="Kleber M."/>
            <person name="Mauceli E."/>
            <person name="Brockman W."/>
            <person name="MacCallum I.A."/>
            <person name="Rounsley S."/>
            <person name="Young S."/>
            <person name="LaButti K."/>
            <person name="Pushparaj V."/>
            <person name="DeCaprio D."/>
            <person name="Crawford M."/>
            <person name="Koehrsen M."/>
            <person name="Engels R."/>
            <person name="Montgomery P."/>
            <person name="Pearson M."/>
            <person name="Howarth C."/>
            <person name="Larson L."/>
            <person name="Luoma S."/>
            <person name="White J."/>
            <person name="Kodira C."/>
            <person name="Zeng Q."/>
            <person name="O'Leary S."/>
            <person name="Yandava C."/>
            <person name="Alvarado L."/>
            <person name="Wirth D."/>
            <person name="Volkman S."/>
            <person name="Hartl D."/>
        </authorList>
    </citation>
    <scope>NUCLEOTIDE SEQUENCE [LARGE SCALE GENOMIC DNA]</scope>
</reference>
<organism evidence="1 2">
    <name type="scientific">Plasmodium falciparum (isolate Dd2)</name>
    <dbReference type="NCBI Taxonomy" id="57267"/>
    <lineage>
        <taxon>Eukaryota</taxon>
        <taxon>Sar</taxon>
        <taxon>Alveolata</taxon>
        <taxon>Apicomplexa</taxon>
        <taxon>Aconoidasida</taxon>
        <taxon>Haemosporida</taxon>
        <taxon>Plasmodiidae</taxon>
        <taxon>Plasmodium</taxon>
        <taxon>Plasmodium (Laverania)</taxon>
    </lineage>
</organism>
<gene>
    <name evidence="1" type="ORF">PFDG_04796</name>
</gene>
<dbReference type="EMBL" id="GG702069">
    <property type="protein sequence ID" value="KOB89247.1"/>
    <property type="molecule type" value="Genomic_DNA"/>
</dbReference>